<dbReference type="Gene3D" id="2.30.22.10">
    <property type="entry name" value="Head domain of nucleotide exchange factor GrpE"/>
    <property type="match status" value="1"/>
</dbReference>
<dbReference type="Pfam" id="PF01025">
    <property type="entry name" value="GrpE"/>
    <property type="match status" value="1"/>
</dbReference>
<dbReference type="GO" id="GO:0005737">
    <property type="term" value="C:cytoplasm"/>
    <property type="evidence" value="ECO:0007669"/>
    <property type="project" value="UniProtKB-SubCell"/>
</dbReference>
<dbReference type="EMBL" id="MEYV01000022">
    <property type="protein sequence ID" value="OGD39598.1"/>
    <property type="molecule type" value="Genomic_DNA"/>
</dbReference>
<dbReference type="Gene3D" id="3.90.20.20">
    <property type="match status" value="1"/>
</dbReference>
<proteinExistence type="inferred from homology"/>
<dbReference type="CDD" id="cd00446">
    <property type="entry name" value="GrpE"/>
    <property type="match status" value="1"/>
</dbReference>
<dbReference type="SUPFAM" id="SSF51064">
    <property type="entry name" value="Head domain of nucleotide exchange factor GrpE"/>
    <property type="match status" value="1"/>
</dbReference>
<name>A0A1F5C9T0_9BACT</name>
<sequence>MNEQEIEKIKKELEDCKKQADEYLNGWKRAKADYVNFKKETEESAKELKAWMSKIFIMPLLNIMDSFDKAFDSISENLKNDAWIAGVGGIKKQLDDYLKAQKVEAMAAVGEAFDPLKHEAVESVEGGDTDKIAEEVQKGYLLDGEVFRPAKVKIFK</sequence>
<dbReference type="HAMAP" id="MF_01151">
    <property type="entry name" value="GrpE"/>
    <property type="match status" value="1"/>
</dbReference>
<keyword evidence="2 3" id="KW-0143">Chaperone</keyword>
<dbReference type="GO" id="GO:0042803">
    <property type="term" value="F:protein homodimerization activity"/>
    <property type="evidence" value="ECO:0007669"/>
    <property type="project" value="InterPro"/>
</dbReference>
<dbReference type="PANTHER" id="PTHR21237:SF23">
    <property type="entry name" value="GRPE PROTEIN HOMOLOG, MITOCHONDRIAL"/>
    <property type="match status" value="1"/>
</dbReference>
<comment type="subcellular location">
    <subcellularLocation>
        <location evidence="3">Cytoplasm</location>
    </subcellularLocation>
</comment>
<evidence type="ECO:0000313" key="5">
    <source>
        <dbReference type="EMBL" id="OGD39598.1"/>
    </source>
</evidence>
<reference evidence="5 6" key="1">
    <citation type="journal article" date="2016" name="Nat. Commun.">
        <title>Thousands of microbial genomes shed light on interconnected biogeochemical processes in an aquifer system.</title>
        <authorList>
            <person name="Anantharaman K."/>
            <person name="Brown C.T."/>
            <person name="Hug L.A."/>
            <person name="Sharon I."/>
            <person name="Castelle C.J."/>
            <person name="Probst A.J."/>
            <person name="Thomas B.C."/>
            <person name="Singh A."/>
            <person name="Wilkins M.J."/>
            <person name="Karaoz U."/>
            <person name="Brodie E.L."/>
            <person name="Williams K.H."/>
            <person name="Hubbard S.S."/>
            <person name="Banfield J.F."/>
        </authorList>
    </citation>
    <scope>NUCLEOTIDE SEQUENCE [LARGE SCALE GENOMIC DNA]</scope>
</reference>
<evidence type="ECO:0000256" key="4">
    <source>
        <dbReference type="RuleBase" id="RU004478"/>
    </source>
</evidence>
<accession>A0A1F5C9T0</accession>
<dbReference type="InterPro" id="IPR009012">
    <property type="entry name" value="GrpE_head"/>
</dbReference>
<comment type="function">
    <text evidence="3">Participates actively in the response to hyperosmotic and heat shock by preventing the aggregation of stress-denatured proteins, in association with DnaK and GrpE. It is the nucleotide exchange factor for DnaK and may function as a thermosensor. Unfolded proteins bind initially to DnaJ; upon interaction with the DnaJ-bound protein, DnaK hydrolyzes its bound ATP, resulting in the formation of a stable complex. GrpE releases ADP from DnaK; ATP binding to DnaK triggers the release of the substrate protein, thus completing the reaction cycle. Several rounds of ATP-dependent interactions between DnaJ, DnaK and GrpE are required for fully efficient folding.</text>
</comment>
<evidence type="ECO:0000256" key="1">
    <source>
        <dbReference type="ARBA" id="ARBA00009054"/>
    </source>
</evidence>
<dbReference type="GO" id="GO:0006457">
    <property type="term" value="P:protein folding"/>
    <property type="evidence" value="ECO:0007669"/>
    <property type="project" value="InterPro"/>
</dbReference>
<evidence type="ECO:0000256" key="2">
    <source>
        <dbReference type="ARBA" id="ARBA00023186"/>
    </source>
</evidence>
<dbReference type="InterPro" id="IPR000740">
    <property type="entry name" value="GrpE"/>
</dbReference>
<dbReference type="SUPFAM" id="SSF58014">
    <property type="entry name" value="Coiled-coil domain of nucleotide exchange factor GrpE"/>
    <property type="match status" value="1"/>
</dbReference>
<dbReference type="PRINTS" id="PR00773">
    <property type="entry name" value="GRPEPROTEIN"/>
</dbReference>
<dbReference type="AlphaFoldDB" id="A0A1F5C9T0"/>
<dbReference type="GO" id="GO:0000774">
    <property type="term" value="F:adenyl-nucleotide exchange factor activity"/>
    <property type="evidence" value="ECO:0007669"/>
    <property type="project" value="InterPro"/>
</dbReference>
<organism evidence="5 6">
    <name type="scientific">Candidatus Azambacteria bacterium RIFCSPLOWO2_02_FULL_44_14</name>
    <dbReference type="NCBI Taxonomy" id="1797306"/>
    <lineage>
        <taxon>Bacteria</taxon>
        <taxon>Candidatus Azamiibacteriota</taxon>
    </lineage>
</organism>
<gene>
    <name evidence="3" type="primary">grpE</name>
    <name evidence="5" type="ORF">A3I30_03805</name>
</gene>
<keyword evidence="3" id="KW-0963">Cytoplasm</keyword>
<comment type="caution">
    <text evidence="5">The sequence shown here is derived from an EMBL/GenBank/DDBJ whole genome shotgun (WGS) entry which is preliminary data.</text>
</comment>
<protein>
    <recommendedName>
        <fullName evidence="3">Protein GrpE</fullName>
    </recommendedName>
    <alternativeName>
        <fullName evidence="3">HSP-70 cofactor</fullName>
    </alternativeName>
</protein>
<evidence type="ECO:0000313" key="6">
    <source>
        <dbReference type="Proteomes" id="UP000177197"/>
    </source>
</evidence>
<evidence type="ECO:0000256" key="3">
    <source>
        <dbReference type="HAMAP-Rule" id="MF_01151"/>
    </source>
</evidence>
<comment type="subunit">
    <text evidence="3">Homodimer.</text>
</comment>
<comment type="similarity">
    <text evidence="1 3 4">Belongs to the GrpE family.</text>
</comment>
<dbReference type="Proteomes" id="UP000177197">
    <property type="component" value="Unassembled WGS sequence"/>
</dbReference>
<dbReference type="GO" id="GO:0051082">
    <property type="term" value="F:unfolded protein binding"/>
    <property type="evidence" value="ECO:0007669"/>
    <property type="project" value="TreeGrafter"/>
</dbReference>
<dbReference type="GO" id="GO:0051087">
    <property type="term" value="F:protein-folding chaperone binding"/>
    <property type="evidence" value="ECO:0007669"/>
    <property type="project" value="InterPro"/>
</dbReference>
<dbReference type="PANTHER" id="PTHR21237">
    <property type="entry name" value="GRPE PROTEIN"/>
    <property type="match status" value="1"/>
</dbReference>
<keyword evidence="3" id="KW-0346">Stress response</keyword>
<dbReference type="InterPro" id="IPR013805">
    <property type="entry name" value="GrpE_CC"/>
</dbReference>